<dbReference type="SUPFAM" id="SSF69754">
    <property type="entry name" value="Ribosome binding protein Y (YfiA homologue)"/>
    <property type="match status" value="1"/>
</dbReference>
<dbReference type="AlphaFoldDB" id="A0A915WRM6"/>
<dbReference type="InterPro" id="IPR046342">
    <property type="entry name" value="CBS_dom_sf"/>
</dbReference>
<evidence type="ECO:0000313" key="5">
    <source>
        <dbReference type="Proteomes" id="UP001055553"/>
    </source>
</evidence>
<dbReference type="Proteomes" id="UP001055553">
    <property type="component" value="Chromosome"/>
</dbReference>
<name>A0A915WRM6_9ARCH</name>
<dbReference type="InterPro" id="IPR000644">
    <property type="entry name" value="CBS_dom"/>
</dbReference>
<organism evidence="4 5">
    <name type="scientific">Nanobdella aerobiophila</name>
    <dbReference type="NCBI Taxonomy" id="2586965"/>
    <lineage>
        <taxon>Archaea</taxon>
        <taxon>Nanobdellota</taxon>
        <taxon>Nanobdellia</taxon>
        <taxon>Nanobdellales</taxon>
        <taxon>Nanobdellaceae</taxon>
        <taxon>Nanobdella</taxon>
    </lineage>
</organism>
<accession>A0A915WRM6</accession>
<dbReference type="Gene3D" id="3.10.580.10">
    <property type="entry name" value="CBS-domain"/>
    <property type="match status" value="2"/>
</dbReference>
<sequence>MVKFITGDHEIKNIVGDIYRGEDIIITDKKGKYLGILSNEKALRYLNKPNTKIDKLIIKIKPIDGDITYIIEKMIGSNTRLIPVKKGDKIEIMNIFDLLNNIYNDKNTLRNIKIEDIKNNAYTIYENDNINKAINIMKENGISRLIVINNENKPVGILTISDILRKLLIQNNEEIRVPKDEDFDIKIKSIIKNNLIFASKKDSIENIIELLVKNKIFSVPILDEKNNLYGIVTAKDILIAYLQNKKEKKYNIVISGIDLDEIDQKYIKNEYERFNKKYSNILGNIKIIIHVKKINENIKDKKIFYSIKARLISDKLRFYVQNNGYDFYSTINDIFHILSNEAEKYKHKDEREYLLQRMFKDDIIRYI</sequence>
<evidence type="ECO:0000313" key="4">
    <source>
        <dbReference type="EMBL" id="BBL45858.1"/>
    </source>
</evidence>
<feature type="domain" description="CBS" evidence="3">
    <location>
        <begin position="190"/>
        <end position="247"/>
    </location>
</feature>
<dbReference type="InterPro" id="IPR051257">
    <property type="entry name" value="Diverse_CBS-Domain"/>
</dbReference>
<dbReference type="SUPFAM" id="SSF54631">
    <property type="entry name" value="CBS-domain pair"/>
    <property type="match status" value="1"/>
</dbReference>
<dbReference type="CDD" id="cd02205">
    <property type="entry name" value="CBS_pair_SF"/>
    <property type="match status" value="2"/>
</dbReference>
<evidence type="ECO:0000259" key="3">
    <source>
        <dbReference type="PROSITE" id="PS51371"/>
    </source>
</evidence>
<protein>
    <submittedName>
        <fullName evidence="4">Homoserine O-acetyltransferase</fullName>
    </submittedName>
</protein>
<dbReference type="PANTHER" id="PTHR43080:SF2">
    <property type="entry name" value="CBS DOMAIN-CONTAINING PROTEIN"/>
    <property type="match status" value="1"/>
</dbReference>
<dbReference type="RefSeq" id="WP_258393167.1">
    <property type="nucleotide sequence ID" value="NZ_AP019769.1"/>
</dbReference>
<evidence type="ECO:0000256" key="1">
    <source>
        <dbReference type="ARBA" id="ARBA00023122"/>
    </source>
</evidence>
<reference evidence="5" key="1">
    <citation type="journal article" date="2022" name="Int. J. Syst. Evol. Microbiol.">
        <title>Nanobdella aerobiophila gen. nov., sp. nov., a thermoacidophilic, obligate ectosymbiotic archaeon, and proposal of Nanobdellaceae fam. nov., Nanobdellales ord. nov. and Nanobdellia class. nov.</title>
        <authorList>
            <person name="Kato S."/>
            <person name="Ogasawara A."/>
            <person name="Itoh T."/>
            <person name="Sakai H.D."/>
            <person name="Shimizu M."/>
            <person name="Yuki M."/>
            <person name="Kaneko M."/>
            <person name="Takashina T."/>
            <person name="Ohkuma M."/>
        </authorList>
    </citation>
    <scope>NUCLEOTIDE SEQUENCE [LARGE SCALE GENOMIC DNA]</scope>
    <source>
        <strain evidence="5">MJ1</strain>
    </source>
</reference>
<dbReference type="Pfam" id="PF00571">
    <property type="entry name" value="CBS"/>
    <property type="match status" value="2"/>
</dbReference>
<dbReference type="PROSITE" id="PS51371">
    <property type="entry name" value="CBS"/>
    <property type="match status" value="2"/>
</dbReference>
<dbReference type="PANTHER" id="PTHR43080">
    <property type="entry name" value="CBS DOMAIN-CONTAINING PROTEIN CBSX3, MITOCHONDRIAL"/>
    <property type="match status" value="1"/>
</dbReference>
<keyword evidence="5" id="KW-1185">Reference proteome</keyword>
<dbReference type="SMART" id="SM00116">
    <property type="entry name" value="CBS"/>
    <property type="match status" value="2"/>
</dbReference>
<feature type="domain" description="CBS" evidence="3">
    <location>
        <begin position="117"/>
        <end position="174"/>
    </location>
</feature>
<dbReference type="KEGG" id="naer:MJ1_0716"/>
<gene>
    <name evidence="4" type="ORF">MJ1_0716</name>
</gene>
<evidence type="ECO:0000256" key="2">
    <source>
        <dbReference type="PROSITE-ProRule" id="PRU00703"/>
    </source>
</evidence>
<proteinExistence type="predicted"/>
<keyword evidence="1 2" id="KW-0129">CBS domain</keyword>
<dbReference type="GeneID" id="74568657"/>
<dbReference type="EMBL" id="AP019769">
    <property type="protein sequence ID" value="BBL45858.1"/>
    <property type="molecule type" value="Genomic_DNA"/>
</dbReference>
<dbReference type="InterPro" id="IPR036567">
    <property type="entry name" value="RHF-like"/>
</dbReference>